<dbReference type="GO" id="GO:0005506">
    <property type="term" value="F:iron ion binding"/>
    <property type="evidence" value="ECO:0007669"/>
    <property type="project" value="InterPro"/>
</dbReference>
<keyword evidence="8 14" id="KW-1133">Transmembrane helix</keyword>
<evidence type="ECO:0000256" key="13">
    <source>
        <dbReference type="PIRSR" id="PIRSR602403-1"/>
    </source>
</evidence>
<evidence type="ECO:0000256" key="4">
    <source>
        <dbReference type="ARBA" id="ARBA00010617"/>
    </source>
</evidence>
<dbReference type="SUPFAM" id="SSF48264">
    <property type="entry name" value="Cytochrome P450"/>
    <property type="match status" value="1"/>
</dbReference>
<evidence type="ECO:0000256" key="11">
    <source>
        <dbReference type="ARBA" id="ARBA00023033"/>
    </source>
</evidence>
<dbReference type="HOGENOM" id="CLU_022195_7_0_1"/>
<evidence type="ECO:0000256" key="10">
    <source>
        <dbReference type="ARBA" id="ARBA00023004"/>
    </source>
</evidence>
<keyword evidence="11" id="KW-0503">Monooxygenase</keyword>
<dbReference type="RefSeq" id="XP_007823323.1">
    <property type="nucleotide sequence ID" value="XM_007825132.1"/>
</dbReference>
<keyword evidence="12 14" id="KW-0472">Membrane</keyword>
<dbReference type="InterPro" id="IPR002403">
    <property type="entry name" value="Cyt_P450_E_grp-IV"/>
</dbReference>
<dbReference type="PANTHER" id="PTHR46206">
    <property type="entry name" value="CYTOCHROME P450"/>
    <property type="match status" value="1"/>
</dbReference>
<dbReference type="Gene3D" id="1.10.630.10">
    <property type="entry name" value="Cytochrome P450"/>
    <property type="match status" value="1"/>
</dbReference>
<feature type="binding site" description="axial binding residue" evidence="13">
    <location>
        <position position="474"/>
    </location>
    <ligand>
        <name>heme</name>
        <dbReference type="ChEBI" id="CHEBI:30413"/>
    </ligand>
    <ligandPart>
        <name>Fe</name>
        <dbReference type="ChEBI" id="CHEBI:18248"/>
    </ligandPart>
</feature>
<feature type="transmembrane region" description="Helical" evidence="14">
    <location>
        <begin position="14"/>
        <end position="35"/>
    </location>
</feature>
<evidence type="ECO:0000256" key="7">
    <source>
        <dbReference type="ARBA" id="ARBA00022723"/>
    </source>
</evidence>
<dbReference type="InterPro" id="IPR001128">
    <property type="entry name" value="Cyt_P450"/>
</dbReference>
<dbReference type="PRINTS" id="PR00465">
    <property type="entry name" value="EP450IV"/>
</dbReference>
<dbReference type="GO" id="GO:0004497">
    <property type="term" value="F:monooxygenase activity"/>
    <property type="evidence" value="ECO:0007669"/>
    <property type="project" value="UniProtKB-KW"/>
</dbReference>
<name>E9F4D5_METRA</name>
<comment type="cofactor">
    <cofactor evidence="1 13">
        <name>heme</name>
        <dbReference type="ChEBI" id="CHEBI:30413"/>
    </cofactor>
</comment>
<dbReference type="GO" id="GO:0016020">
    <property type="term" value="C:membrane"/>
    <property type="evidence" value="ECO:0007669"/>
    <property type="project" value="UniProtKB-SubCell"/>
</dbReference>
<evidence type="ECO:0000256" key="6">
    <source>
        <dbReference type="ARBA" id="ARBA00022692"/>
    </source>
</evidence>
<accession>E9F4D5</accession>
<keyword evidence="16" id="KW-1185">Reference proteome</keyword>
<dbReference type="OrthoDB" id="1844152at2759"/>
<evidence type="ECO:0000256" key="3">
    <source>
        <dbReference type="ARBA" id="ARBA00005179"/>
    </source>
</evidence>
<reference evidence="15 16" key="1">
    <citation type="journal article" date="2011" name="PLoS Genet.">
        <title>Genome sequencing and comparative transcriptomics of the model entomopathogenic fungi Metarhizium anisopliae and M. acridum.</title>
        <authorList>
            <person name="Gao Q."/>
            <person name="Jin K."/>
            <person name="Ying S.H."/>
            <person name="Zhang Y."/>
            <person name="Xiao G."/>
            <person name="Shang Y."/>
            <person name="Duan Z."/>
            <person name="Hu X."/>
            <person name="Xie X.Q."/>
            <person name="Zhou G."/>
            <person name="Peng G."/>
            <person name="Luo Z."/>
            <person name="Huang W."/>
            <person name="Wang B."/>
            <person name="Fang W."/>
            <person name="Wang S."/>
            <person name="Zhong Y."/>
            <person name="Ma L.J."/>
            <person name="St Leger R.J."/>
            <person name="Zhao G.P."/>
            <person name="Pei Y."/>
            <person name="Feng M.G."/>
            <person name="Xia Y."/>
            <person name="Wang C."/>
        </authorList>
    </citation>
    <scope>NUCLEOTIDE SEQUENCE [LARGE SCALE GENOMIC DNA]</scope>
    <source>
        <strain evidence="16">ARSEF 23 / ATCC MYA-3075</strain>
    </source>
</reference>
<dbReference type="CDD" id="cd11041">
    <property type="entry name" value="CYP503A1-like"/>
    <property type="match status" value="1"/>
</dbReference>
<dbReference type="EMBL" id="ADNJ02000002">
    <property type="protein sequence ID" value="EFY97492.1"/>
    <property type="molecule type" value="Genomic_DNA"/>
</dbReference>
<evidence type="ECO:0000256" key="9">
    <source>
        <dbReference type="ARBA" id="ARBA00023002"/>
    </source>
</evidence>
<dbReference type="InterPro" id="IPR036396">
    <property type="entry name" value="Cyt_P450_sf"/>
</dbReference>
<evidence type="ECO:0000256" key="14">
    <source>
        <dbReference type="SAM" id="Phobius"/>
    </source>
</evidence>
<protein>
    <submittedName>
        <fullName evidence="15">Cytochrome P450 CYP5318A1</fullName>
    </submittedName>
</protein>
<keyword evidence="7 13" id="KW-0479">Metal-binding</keyword>
<keyword evidence="9" id="KW-0560">Oxidoreductase</keyword>
<reference evidence="15 16" key="2">
    <citation type="journal article" date="2014" name="Proc. Natl. Acad. Sci. U.S.A.">
        <title>Trajectory and genomic determinants of fungal-pathogen speciation and host adaptation.</title>
        <authorList>
            <person name="Hu X."/>
            <person name="Xiao G."/>
            <person name="Zheng P."/>
            <person name="Shang Y."/>
            <person name="Su Y."/>
            <person name="Zhang X."/>
            <person name="Liu X."/>
            <person name="Zhan S."/>
            <person name="St Leger R.J."/>
            <person name="Wang C."/>
        </authorList>
    </citation>
    <scope>GENOME REANNOTATION</scope>
    <source>
        <strain evidence="16">ARSEF 23 / ATCC MYA-3075</strain>
    </source>
</reference>
<gene>
    <name evidence="15" type="ORF">MAA_07134</name>
</gene>
<evidence type="ECO:0000256" key="1">
    <source>
        <dbReference type="ARBA" id="ARBA00001971"/>
    </source>
</evidence>
<dbReference type="PANTHER" id="PTHR46206:SF5">
    <property type="entry name" value="P450, PUTATIVE (EUROFUNG)-RELATED"/>
    <property type="match status" value="1"/>
</dbReference>
<dbReference type="AlphaFoldDB" id="E9F4D5"/>
<keyword evidence="6 14" id="KW-0812">Transmembrane</keyword>
<dbReference type="Pfam" id="PF00067">
    <property type="entry name" value="p450"/>
    <property type="match status" value="1"/>
</dbReference>
<dbReference type="KEGG" id="maj:MAA_07134"/>
<organism evidence="15 16">
    <name type="scientific">Metarhizium robertsii (strain ARSEF 23 / ATCC MYA-3075)</name>
    <name type="common">Metarhizium anisopliae (strain ARSEF 23)</name>
    <dbReference type="NCBI Taxonomy" id="655844"/>
    <lineage>
        <taxon>Eukaryota</taxon>
        <taxon>Fungi</taxon>
        <taxon>Dikarya</taxon>
        <taxon>Ascomycota</taxon>
        <taxon>Pezizomycotina</taxon>
        <taxon>Sordariomycetes</taxon>
        <taxon>Hypocreomycetidae</taxon>
        <taxon>Hypocreales</taxon>
        <taxon>Clavicipitaceae</taxon>
        <taxon>Metarhizium</taxon>
    </lineage>
</organism>
<evidence type="ECO:0000313" key="16">
    <source>
        <dbReference type="Proteomes" id="UP000002498"/>
    </source>
</evidence>
<dbReference type="GeneID" id="19261420"/>
<evidence type="ECO:0000256" key="2">
    <source>
        <dbReference type="ARBA" id="ARBA00004370"/>
    </source>
</evidence>
<sequence>MMSFWVLNHLSRGLVLYGLCLMLAVTLSALLNGLFSHKRNELKPRSSRFILLEPFYTLKSRLVAWSFLIRGPSIIQTTYEKSNGAPFSVDTPNNTIVLVSDWKHIKEINAAPEGTLSLLGAAKDVLQPKHTMTNFNWTNKRGSDGAPLQMALRGRLAGHLPVLVPEIRSDLSTFFDQRFQSFPTVLARDATFLAAGIKMIEHTLIIAEILRMVPGIVSDPLGKFLSSRLDSGSVMTDALVAVVSERFRDAELRKLRHDIPEKNDCIQWIMDHAPRHKPWGVMRVVHELIAVWFGSVHIASTTACAAIYDLCDRPEYVDILREEIEQTGWEAFDKAGGQILPLMDSFLKESARLNPIESVQANQVAAKLVSTRRKVLKPFHFSDGTSVQPGQWVCSAPRAMNRNPETWAKADEFYGFRFVKPEVLDAAQKSISSFATVLPSAESNESFTIPEAGKASEYINLSDWQQWGTGKASCTGRWYAAAAIKTMIGLFITKYDFQLVDPKAKRYFSWRTFIYPYEGTPIALTPRMVLDKELGQ</sequence>
<evidence type="ECO:0000256" key="5">
    <source>
        <dbReference type="ARBA" id="ARBA00022617"/>
    </source>
</evidence>
<keyword evidence="5 13" id="KW-0349">Heme</keyword>
<comment type="caution">
    <text evidence="15">The sequence shown here is derived from an EMBL/GenBank/DDBJ whole genome shotgun (WGS) entry which is preliminary data.</text>
</comment>
<comment type="similarity">
    <text evidence="4">Belongs to the cytochrome P450 family.</text>
</comment>
<evidence type="ECO:0000256" key="12">
    <source>
        <dbReference type="ARBA" id="ARBA00023136"/>
    </source>
</evidence>
<evidence type="ECO:0000256" key="8">
    <source>
        <dbReference type="ARBA" id="ARBA00022989"/>
    </source>
</evidence>
<dbReference type="GO" id="GO:0016705">
    <property type="term" value="F:oxidoreductase activity, acting on paired donors, with incorporation or reduction of molecular oxygen"/>
    <property type="evidence" value="ECO:0007669"/>
    <property type="project" value="InterPro"/>
</dbReference>
<comment type="subcellular location">
    <subcellularLocation>
        <location evidence="2">Membrane</location>
    </subcellularLocation>
</comment>
<comment type="pathway">
    <text evidence="3">Secondary metabolite biosynthesis.</text>
</comment>
<keyword evidence="10 13" id="KW-0408">Iron</keyword>
<proteinExistence type="inferred from homology"/>
<dbReference type="Proteomes" id="UP000002498">
    <property type="component" value="Unassembled WGS sequence"/>
</dbReference>
<evidence type="ECO:0000313" key="15">
    <source>
        <dbReference type="EMBL" id="EFY97492.1"/>
    </source>
</evidence>
<dbReference type="GO" id="GO:0020037">
    <property type="term" value="F:heme binding"/>
    <property type="evidence" value="ECO:0007669"/>
    <property type="project" value="InterPro"/>
</dbReference>